<feature type="region of interest" description="Disordered" evidence="9">
    <location>
        <begin position="617"/>
        <end position="644"/>
    </location>
</feature>
<keyword evidence="4 8" id="KW-0479">Metal-binding</keyword>
<reference evidence="12" key="1">
    <citation type="journal article" date="2019" name="Int. J. Syst. Evol. Microbiol.">
        <title>The Global Catalogue of Microorganisms (GCM) 10K type strain sequencing project: providing services to taxonomists for standard genome sequencing and annotation.</title>
        <authorList>
            <consortium name="The Broad Institute Genomics Platform"/>
            <consortium name="The Broad Institute Genome Sequencing Center for Infectious Disease"/>
            <person name="Wu L."/>
            <person name="Ma J."/>
        </authorList>
    </citation>
    <scope>NUCLEOTIDE SEQUENCE [LARGE SCALE GENOMIC DNA]</scope>
    <source>
        <strain evidence="12">CCUG 54523</strain>
    </source>
</reference>
<dbReference type="NCBIfam" id="TIGR01494">
    <property type="entry name" value="ATPase_P-type"/>
    <property type="match status" value="1"/>
</dbReference>
<evidence type="ECO:0000256" key="6">
    <source>
        <dbReference type="ARBA" id="ARBA00022989"/>
    </source>
</evidence>
<keyword evidence="12" id="KW-1185">Reference proteome</keyword>
<dbReference type="InterPro" id="IPR018303">
    <property type="entry name" value="ATPase_P-typ_P_site"/>
</dbReference>
<dbReference type="InterPro" id="IPR008250">
    <property type="entry name" value="ATPase_P-typ_transduc_dom_A_sf"/>
</dbReference>
<dbReference type="Pfam" id="PF00702">
    <property type="entry name" value="Hydrolase"/>
    <property type="match status" value="1"/>
</dbReference>
<evidence type="ECO:0000256" key="9">
    <source>
        <dbReference type="SAM" id="MobiDB-lite"/>
    </source>
</evidence>
<dbReference type="Pfam" id="PF00122">
    <property type="entry name" value="E1-E2_ATPase"/>
    <property type="match status" value="1"/>
</dbReference>
<keyword evidence="8" id="KW-0547">Nucleotide-binding</keyword>
<dbReference type="Gene3D" id="3.40.1110.10">
    <property type="entry name" value="Calcium-transporting ATPase, cytoplasmic domain N"/>
    <property type="match status" value="1"/>
</dbReference>
<dbReference type="SFLD" id="SFLDG00002">
    <property type="entry name" value="C1.7:_P-type_atpase_like"/>
    <property type="match status" value="1"/>
</dbReference>
<feature type="transmembrane region" description="Helical" evidence="8">
    <location>
        <begin position="16"/>
        <end position="34"/>
    </location>
</feature>
<dbReference type="Gene3D" id="2.70.150.10">
    <property type="entry name" value="Calcium-transporting ATPase, cytoplasmic transduction domain A"/>
    <property type="match status" value="1"/>
</dbReference>
<keyword evidence="5" id="KW-1278">Translocase</keyword>
<feature type="transmembrane region" description="Helical" evidence="8">
    <location>
        <begin position="570"/>
        <end position="589"/>
    </location>
</feature>
<dbReference type="PANTHER" id="PTHR48085:SF5">
    <property type="entry name" value="CADMIUM_ZINC-TRANSPORTING ATPASE HMA4-RELATED"/>
    <property type="match status" value="1"/>
</dbReference>
<keyword evidence="6 8" id="KW-1133">Transmembrane helix</keyword>
<feature type="domain" description="P-type ATPase A" evidence="10">
    <location>
        <begin position="126"/>
        <end position="226"/>
    </location>
</feature>
<dbReference type="Proteomes" id="UP001597055">
    <property type="component" value="Unassembled WGS sequence"/>
</dbReference>
<dbReference type="SUPFAM" id="SSF56784">
    <property type="entry name" value="HAD-like"/>
    <property type="match status" value="1"/>
</dbReference>
<feature type="transmembrane region" description="Helical" evidence="8">
    <location>
        <begin position="267"/>
        <end position="289"/>
    </location>
</feature>
<dbReference type="SUPFAM" id="SSF81665">
    <property type="entry name" value="Calcium ATPase, transmembrane domain M"/>
    <property type="match status" value="1"/>
</dbReference>
<dbReference type="InterPro" id="IPR023214">
    <property type="entry name" value="HAD_sf"/>
</dbReference>
<evidence type="ECO:0000313" key="11">
    <source>
        <dbReference type="EMBL" id="MFD0789276.1"/>
    </source>
</evidence>
<sequence>MAAPIDERPATRRGGWLAYPYLIAALAAGAAAGALQLAGWTLASQGTLIALTVVMAVRSGIRMLRQLRSGAFGVDLLAVIAIIATILVGEYWASWVIVLMLSTGEALEDYAGRRAQHDLDALIDRTPRIAHAVGEDGALRDVLVSEVRVGDRLAVGPGELVPVDGELVDAVAALDESSVTGESLPVEKGAGDELLSGTVNGATAITMVAVRAAADSQYQTIVRIVEEAARSRPPLVRLADRYAVPFTVFALALAAAAWWLSGDPVRFAEVLVVATPCPLLVAAPVAFIAGMSRAAREGIIVKTGGAFEVLVRARTFVFDKTGTLTRGRPALVELRAEPGAPPELLRIAAEAEQLSPHVLARATVRAALDARIPLRSAVEVEETPARGVRASVGGRAIRIGRRSFVEEGIGAALAPAVLKAGEMAAYVAVDGRYAGALIFRDEVRPESARLVRALREHGARTIAMVTGDDAQTARHVADLVGLDDVRSGCLPADKVEIVRALPDRPVVMVGDGVNDAPVLAAAEVGIAMGAAGATAASESAEVVLLVDDLSRVGRALRVAKDTLRVALQSIWLGMGLSAALMVIAAFGLLPALVGALLQEVVDVLSILSALRALGARRSSGARGPGSPELGSRGTFVPAPPRARP</sequence>
<keyword evidence="7 8" id="KW-0472">Membrane</keyword>
<dbReference type="SUPFAM" id="SSF81653">
    <property type="entry name" value="Calcium ATPase, transduction domain A"/>
    <property type="match status" value="1"/>
</dbReference>
<gene>
    <name evidence="11" type="ORF">ACFQ0P_02615</name>
</gene>
<comment type="similarity">
    <text evidence="2 8">Belongs to the cation transport ATPase (P-type) (TC 3.A.3) family. Type IB subfamily.</text>
</comment>
<dbReference type="Gene3D" id="3.40.50.1000">
    <property type="entry name" value="HAD superfamily/HAD-like"/>
    <property type="match status" value="1"/>
</dbReference>
<dbReference type="NCBIfam" id="TIGR01512">
    <property type="entry name" value="ATPase-IB2_Cd"/>
    <property type="match status" value="1"/>
</dbReference>
<dbReference type="InterPro" id="IPR027256">
    <property type="entry name" value="P-typ_ATPase_IB"/>
</dbReference>
<evidence type="ECO:0000256" key="3">
    <source>
        <dbReference type="ARBA" id="ARBA00022692"/>
    </source>
</evidence>
<evidence type="ECO:0000259" key="10">
    <source>
        <dbReference type="Pfam" id="PF00122"/>
    </source>
</evidence>
<dbReference type="PROSITE" id="PS00154">
    <property type="entry name" value="ATPASE_E1_E2"/>
    <property type="match status" value="1"/>
</dbReference>
<dbReference type="SFLD" id="SFLDF00027">
    <property type="entry name" value="p-type_atpase"/>
    <property type="match status" value="1"/>
</dbReference>
<dbReference type="InterPro" id="IPR051014">
    <property type="entry name" value="Cation_Transport_ATPase_IB"/>
</dbReference>
<dbReference type="InterPro" id="IPR023299">
    <property type="entry name" value="ATPase_P-typ_cyto_dom_N"/>
</dbReference>
<dbReference type="RefSeq" id="WP_204980163.1">
    <property type="nucleotide sequence ID" value="NZ_JBHTII010000001.1"/>
</dbReference>
<dbReference type="EMBL" id="JBHTII010000001">
    <property type="protein sequence ID" value="MFD0789276.1"/>
    <property type="molecule type" value="Genomic_DNA"/>
</dbReference>
<comment type="caution">
    <text evidence="11">The sequence shown here is derived from an EMBL/GenBank/DDBJ whole genome shotgun (WGS) entry which is preliminary data.</text>
</comment>
<keyword evidence="3 8" id="KW-0812">Transmembrane</keyword>
<dbReference type="NCBIfam" id="TIGR01525">
    <property type="entry name" value="ATPase-IB_hvy"/>
    <property type="match status" value="1"/>
</dbReference>
<evidence type="ECO:0000256" key="7">
    <source>
        <dbReference type="ARBA" id="ARBA00023136"/>
    </source>
</evidence>
<evidence type="ECO:0000256" key="5">
    <source>
        <dbReference type="ARBA" id="ARBA00022967"/>
    </source>
</evidence>
<dbReference type="InterPro" id="IPR059000">
    <property type="entry name" value="ATPase_P-type_domA"/>
</dbReference>
<evidence type="ECO:0000256" key="4">
    <source>
        <dbReference type="ARBA" id="ARBA00022723"/>
    </source>
</evidence>
<feature type="transmembrane region" description="Helical" evidence="8">
    <location>
        <begin position="242"/>
        <end position="261"/>
    </location>
</feature>
<proteinExistence type="inferred from homology"/>
<dbReference type="InterPro" id="IPR001757">
    <property type="entry name" value="P_typ_ATPase"/>
</dbReference>
<dbReference type="InterPro" id="IPR044492">
    <property type="entry name" value="P_typ_ATPase_HD_dom"/>
</dbReference>
<dbReference type="InterPro" id="IPR036412">
    <property type="entry name" value="HAD-like_sf"/>
</dbReference>
<dbReference type="InterPro" id="IPR023298">
    <property type="entry name" value="ATPase_P-typ_TM_dom_sf"/>
</dbReference>
<name>A0ABW3AFA9_9MICO</name>
<protein>
    <submittedName>
        <fullName evidence="11">Heavy metal translocating P-type ATPase</fullName>
    </submittedName>
</protein>
<evidence type="ECO:0000256" key="2">
    <source>
        <dbReference type="ARBA" id="ARBA00006024"/>
    </source>
</evidence>
<accession>A0ABW3AFA9</accession>
<comment type="subcellular location">
    <subcellularLocation>
        <location evidence="1">Cell membrane</location>
        <topology evidence="1">Multi-pass membrane protein</topology>
    </subcellularLocation>
</comment>
<organism evidence="11 12">
    <name type="scientific">Microbacterium insulae</name>
    <dbReference type="NCBI Taxonomy" id="483014"/>
    <lineage>
        <taxon>Bacteria</taxon>
        <taxon>Bacillati</taxon>
        <taxon>Actinomycetota</taxon>
        <taxon>Actinomycetes</taxon>
        <taxon>Micrococcales</taxon>
        <taxon>Microbacteriaceae</taxon>
        <taxon>Microbacterium</taxon>
    </lineage>
</organism>
<keyword evidence="8" id="KW-1003">Cell membrane</keyword>
<evidence type="ECO:0000256" key="8">
    <source>
        <dbReference type="RuleBase" id="RU362081"/>
    </source>
</evidence>
<keyword evidence="8" id="KW-0067">ATP-binding</keyword>
<dbReference type="SFLD" id="SFLDS00003">
    <property type="entry name" value="Haloacid_Dehalogenase"/>
    <property type="match status" value="1"/>
</dbReference>
<dbReference type="PANTHER" id="PTHR48085">
    <property type="entry name" value="CADMIUM/ZINC-TRANSPORTING ATPASE HMA2-RELATED"/>
    <property type="match status" value="1"/>
</dbReference>
<dbReference type="PRINTS" id="PR00119">
    <property type="entry name" value="CATATPASE"/>
</dbReference>
<evidence type="ECO:0000313" key="12">
    <source>
        <dbReference type="Proteomes" id="UP001597055"/>
    </source>
</evidence>
<evidence type="ECO:0000256" key="1">
    <source>
        <dbReference type="ARBA" id="ARBA00004651"/>
    </source>
</evidence>